<evidence type="ECO:0000256" key="7">
    <source>
        <dbReference type="HAMAP-Rule" id="MF_01147"/>
    </source>
</evidence>
<accession>A0A512DRB3</accession>
<evidence type="ECO:0000256" key="4">
    <source>
        <dbReference type="ARBA" id="ARBA00022692"/>
    </source>
</evidence>
<dbReference type="UniPathway" id="UPA00664"/>
<dbReference type="PANTHER" id="PTHR30589">
    <property type="entry name" value="PROLIPOPROTEIN DIACYLGLYCERYL TRANSFERASE"/>
    <property type="match status" value="1"/>
</dbReference>
<keyword evidence="8" id="KW-0449">Lipoprotein</keyword>
<comment type="subcellular location">
    <subcellularLocation>
        <location evidence="7">Cell membrane</location>
        <topology evidence="7">Multi-pass membrane protein</topology>
    </subcellularLocation>
</comment>
<feature type="transmembrane region" description="Helical" evidence="7">
    <location>
        <begin position="178"/>
        <end position="195"/>
    </location>
</feature>
<evidence type="ECO:0000256" key="1">
    <source>
        <dbReference type="ARBA" id="ARBA00007150"/>
    </source>
</evidence>
<name>A0A512DRB3_9PROT</name>
<proteinExistence type="inferred from homology"/>
<comment type="function">
    <text evidence="7">Catalyzes the transfer of the diacylglyceryl group from phosphatidylglycerol to the sulfhydryl group of the N-terminal cysteine of a prolipoprotein, the first step in the formation of mature lipoproteins.</text>
</comment>
<dbReference type="GO" id="GO:0008961">
    <property type="term" value="F:phosphatidylglycerol-prolipoprotein diacylglyceryl transferase activity"/>
    <property type="evidence" value="ECO:0007669"/>
    <property type="project" value="UniProtKB-UniRule"/>
</dbReference>
<feature type="transmembrane region" description="Helical" evidence="7">
    <location>
        <begin position="123"/>
        <end position="143"/>
    </location>
</feature>
<keyword evidence="9" id="KW-1185">Reference proteome</keyword>
<comment type="caution">
    <text evidence="8">The sequence shown here is derived from an EMBL/GenBank/DDBJ whole genome shotgun (WGS) entry which is preliminary data.</text>
</comment>
<dbReference type="AlphaFoldDB" id="A0A512DRB3"/>
<comment type="similarity">
    <text evidence="1 7">Belongs to the Lgt family.</text>
</comment>
<evidence type="ECO:0000256" key="2">
    <source>
        <dbReference type="ARBA" id="ARBA00022475"/>
    </source>
</evidence>
<feature type="binding site" evidence="7">
    <location>
        <position position="141"/>
    </location>
    <ligand>
        <name>a 1,2-diacyl-sn-glycero-3-phospho-(1'-sn-glycerol)</name>
        <dbReference type="ChEBI" id="CHEBI:64716"/>
    </ligand>
</feature>
<feature type="transmembrane region" description="Helical" evidence="7">
    <location>
        <begin position="58"/>
        <end position="78"/>
    </location>
</feature>
<reference evidence="8 9" key="1">
    <citation type="submission" date="2019-07" db="EMBL/GenBank/DDBJ databases">
        <title>Whole genome shotgun sequence of Skermanella aerolata NBRC 106429.</title>
        <authorList>
            <person name="Hosoyama A."/>
            <person name="Uohara A."/>
            <person name="Ohji S."/>
            <person name="Ichikawa N."/>
        </authorList>
    </citation>
    <scope>NUCLEOTIDE SEQUENCE [LARGE SCALE GENOMIC DNA]</scope>
    <source>
        <strain evidence="8 9">NBRC 106429</strain>
    </source>
</reference>
<dbReference type="HAMAP" id="MF_01147">
    <property type="entry name" value="Lgt"/>
    <property type="match status" value="1"/>
</dbReference>
<evidence type="ECO:0000256" key="5">
    <source>
        <dbReference type="ARBA" id="ARBA00022989"/>
    </source>
</evidence>
<dbReference type="PANTHER" id="PTHR30589:SF0">
    <property type="entry name" value="PHOSPHATIDYLGLYCEROL--PROLIPOPROTEIN DIACYLGLYCERYL TRANSFERASE"/>
    <property type="match status" value="1"/>
</dbReference>
<dbReference type="PROSITE" id="PS01311">
    <property type="entry name" value="LGT"/>
    <property type="match status" value="1"/>
</dbReference>
<keyword evidence="4 7" id="KW-0812">Transmembrane</keyword>
<comment type="pathway">
    <text evidence="7">Protein modification; lipoprotein biosynthesis (diacylglyceryl transfer).</text>
</comment>
<evidence type="ECO:0000256" key="3">
    <source>
        <dbReference type="ARBA" id="ARBA00022679"/>
    </source>
</evidence>
<feature type="transmembrane region" description="Helical" evidence="7">
    <location>
        <begin position="98"/>
        <end position="116"/>
    </location>
</feature>
<keyword evidence="2 7" id="KW-1003">Cell membrane</keyword>
<evidence type="ECO:0000256" key="6">
    <source>
        <dbReference type="ARBA" id="ARBA00023136"/>
    </source>
</evidence>
<evidence type="ECO:0000313" key="9">
    <source>
        <dbReference type="Proteomes" id="UP000321523"/>
    </source>
</evidence>
<keyword evidence="6 7" id="KW-0472">Membrane</keyword>
<gene>
    <name evidence="7 8" type="primary">lgt</name>
    <name evidence="8" type="ORF">SAE02_31520</name>
</gene>
<feature type="transmembrane region" description="Helical" evidence="7">
    <location>
        <begin position="20"/>
        <end position="38"/>
    </location>
</feature>
<dbReference type="RefSeq" id="WP_044433638.1">
    <property type="nucleotide sequence ID" value="NZ_BJYZ01000013.1"/>
</dbReference>
<dbReference type="EMBL" id="BJYZ01000013">
    <property type="protein sequence ID" value="GEO39004.1"/>
    <property type="molecule type" value="Genomic_DNA"/>
</dbReference>
<sequence length="281" mass="30680">MLAILFPAIDPIAIQIGPLAIRWYALAYLIGFVAGWRYCIYLARKDQRPPTAVDFDDFLTWAVIGVILGGRLGYVLFYNTAYYLNNPLEALAVWHGGMSFHGGMLGVIAAIFLFAYRRRFSPLALGDIISCAVPIGLFFGRIANFVNAELWGRVTDVSWGVIFPSERAGGLPRHPSQLYEAALEGLVLFVVLAILAQRSSIRNRPGMLGGIFLIGYGLSRILVEHFREPDPQLGFLLGGNVTMGQILSVPMVLAGLALIVIARRRGEVSRQAGSEGARDGA</sequence>
<dbReference type="GO" id="GO:0005886">
    <property type="term" value="C:plasma membrane"/>
    <property type="evidence" value="ECO:0007669"/>
    <property type="project" value="UniProtKB-SubCell"/>
</dbReference>
<keyword evidence="5 7" id="KW-1133">Transmembrane helix</keyword>
<feature type="transmembrane region" description="Helical" evidence="7">
    <location>
        <begin position="207"/>
        <end position="223"/>
    </location>
</feature>
<protein>
    <recommendedName>
        <fullName evidence="7">Phosphatidylglycerol--prolipoprotein diacylglyceryl transferase</fullName>
        <ecNumber evidence="7">2.5.1.145</ecNumber>
    </recommendedName>
</protein>
<dbReference type="NCBIfam" id="TIGR00544">
    <property type="entry name" value="lgt"/>
    <property type="match status" value="1"/>
</dbReference>
<evidence type="ECO:0000313" key="8">
    <source>
        <dbReference type="EMBL" id="GEO39004.1"/>
    </source>
</evidence>
<dbReference type="OrthoDB" id="871140at2"/>
<dbReference type="Pfam" id="PF01790">
    <property type="entry name" value="LGT"/>
    <property type="match status" value="1"/>
</dbReference>
<comment type="catalytic activity">
    <reaction evidence="7">
        <text>L-cysteinyl-[prolipoprotein] + a 1,2-diacyl-sn-glycero-3-phospho-(1'-sn-glycerol) = an S-1,2-diacyl-sn-glyceryl-L-cysteinyl-[prolipoprotein] + sn-glycerol 1-phosphate + H(+)</text>
        <dbReference type="Rhea" id="RHEA:56712"/>
        <dbReference type="Rhea" id="RHEA-COMP:14679"/>
        <dbReference type="Rhea" id="RHEA-COMP:14680"/>
        <dbReference type="ChEBI" id="CHEBI:15378"/>
        <dbReference type="ChEBI" id="CHEBI:29950"/>
        <dbReference type="ChEBI" id="CHEBI:57685"/>
        <dbReference type="ChEBI" id="CHEBI:64716"/>
        <dbReference type="ChEBI" id="CHEBI:140658"/>
        <dbReference type="EC" id="2.5.1.145"/>
    </reaction>
</comment>
<feature type="transmembrane region" description="Helical" evidence="7">
    <location>
        <begin position="243"/>
        <end position="262"/>
    </location>
</feature>
<organism evidence="8 9">
    <name type="scientific">Skermanella aerolata</name>
    <dbReference type="NCBI Taxonomy" id="393310"/>
    <lineage>
        <taxon>Bacteria</taxon>
        <taxon>Pseudomonadati</taxon>
        <taxon>Pseudomonadota</taxon>
        <taxon>Alphaproteobacteria</taxon>
        <taxon>Rhodospirillales</taxon>
        <taxon>Azospirillaceae</taxon>
        <taxon>Skermanella</taxon>
    </lineage>
</organism>
<dbReference type="InterPro" id="IPR001640">
    <property type="entry name" value="Lgt"/>
</dbReference>
<dbReference type="Proteomes" id="UP000321523">
    <property type="component" value="Unassembled WGS sequence"/>
</dbReference>
<dbReference type="GO" id="GO:0042158">
    <property type="term" value="P:lipoprotein biosynthetic process"/>
    <property type="evidence" value="ECO:0007669"/>
    <property type="project" value="UniProtKB-UniRule"/>
</dbReference>
<dbReference type="EC" id="2.5.1.145" evidence="7"/>
<keyword evidence="3 7" id="KW-0808">Transferase</keyword>